<evidence type="ECO:0000313" key="2">
    <source>
        <dbReference type="EMBL" id="KAJ4396956.1"/>
    </source>
</evidence>
<dbReference type="EMBL" id="JAPEVB010000001">
    <property type="protein sequence ID" value="KAJ4396956.1"/>
    <property type="molecule type" value="Genomic_DNA"/>
</dbReference>
<dbReference type="Proteomes" id="UP001140453">
    <property type="component" value="Unassembled WGS sequence"/>
</dbReference>
<feature type="region of interest" description="Disordered" evidence="1">
    <location>
        <begin position="16"/>
        <end position="63"/>
    </location>
</feature>
<sequence>MASRLPYLARTSLLSSPFRKSPPSSMRRSLTSISLSKSRSAYRRPRGTPTPRRQGDKDTSLTDTSLAGTYWTKQLHIGKVDDSSVNPGHTLFTSPGATKAAVIDRLKLLEVPSDSGNAVVIFASPRHASWLTDSDFMAKFMQTLLERRSDARKQSIPKQAINVLTAVVDGLYPQHGYRGMQEGLSLQFGSLDCLLPGLWDEAPTDAATIHTQYAEPGFESAHVSVSLRTSAYQRETCTVTLPLANTLFHNGRRTTLLASEWVFDPSGNQHMNLLRMVEKRIQEIDLPMPSTTSHKELHKIRMRCPLVPITHPRKIVEGLGNILAKVEINGELSPASKELQVNIPLLLQARQSQSDYDPKSARIGVWALVLPESLFLDHRHQKTSLESPREPSLRYNPTLRMDRLGTAVDMLAFEMEHAGDRTAWQRTNIMRDILLQGGRLHQILSGGGEWGAKASLLSLDPQTTYGVESEEDELDRFQRSFHGEDTVEGATTRPGDFVQFFVEGDPTIRPKSDAPPTSTQAITASYPFRAFGVGEFSKEDYAPESLDSSIQHQKGLIQLAPFHFGAFSAEGLYLDMKRGHGTKGTIISTTTKINTPGTTIQPIPSGASGLVDPPRTPRRVAS</sequence>
<accession>A0A9W8Z155</accession>
<keyword evidence="3" id="KW-1185">Reference proteome</keyword>
<protein>
    <submittedName>
        <fullName evidence="2">Uncharacterized protein</fullName>
    </submittedName>
</protein>
<organism evidence="2 3">
    <name type="scientific">Gnomoniopsis smithogilvyi</name>
    <dbReference type="NCBI Taxonomy" id="1191159"/>
    <lineage>
        <taxon>Eukaryota</taxon>
        <taxon>Fungi</taxon>
        <taxon>Dikarya</taxon>
        <taxon>Ascomycota</taxon>
        <taxon>Pezizomycotina</taxon>
        <taxon>Sordariomycetes</taxon>
        <taxon>Sordariomycetidae</taxon>
        <taxon>Diaporthales</taxon>
        <taxon>Gnomoniaceae</taxon>
        <taxon>Gnomoniopsis</taxon>
    </lineage>
</organism>
<evidence type="ECO:0000256" key="1">
    <source>
        <dbReference type="SAM" id="MobiDB-lite"/>
    </source>
</evidence>
<comment type="caution">
    <text evidence="2">The sequence shown here is derived from an EMBL/GenBank/DDBJ whole genome shotgun (WGS) entry which is preliminary data.</text>
</comment>
<reference evidence="2" key="1">
    <citation type="submission" date="2022-10" db="EMBL/GenBank/DDBJ databases">
        <title>Tapping the CABI collections for fungal endophytes: first genome assemblies for Collariella, Neodidymelliopsis, Ascochyta clinopodiicola, Didymella pomorum, Didymosphaeria variabile, Neocosmospora piperis and Neocucurbitaria cava.</title>
        <authorList>
            <person name="Hill R."/>
        </authorList>
    </citation>
    <scope>NUCLEOTIDE SEQUENCE</scope>
    <source>
        <strain evidence="2">IMI 355082</strain>
    </source>
</reference>
<name>A0A9W8Z155_9PEZI</name>
<feature type="compositionally biased region" description="Low complexity" evidence="1">
    <location>
        <begin position="27"/>
        <end position="39"/>
    </location>
</feature>
<evidence type="ECO:0000313" key="3">
    <source>
        <dbReference type="Proteomes" id="UP001140453"/>
    </source>
</evidence>
<dbReference type="AlphaFoldDB" id="A0A9W8Z155"/>
<proteinExistence type="predicted"/>
<gene>
    <name evidence="2" type="ORF">N0V93_001179</name>
</gene>
<feature type="compositionally biased region" description="Low complexity" evidence="1">
    <location>
        <begin position="587"/>
        <end position="600"/>
    </location>
</feature>
<dbReference type="OrthoDB" id="1744869at2759"/>
<feature type="region of interest" description="Disordered" evidence="1">
    <location>
        <begin position="587"/>
        <end position="622"/>
    </location>
</feature>